<dbReference type="PATRIC" id="fig|1215343.11.peg.690"/>
<dbReference type="GO" id="GO:0005829">
    <property type="term" value="C:cytosol"/>
    <property type="evidence" value="ECO:0007669"/>
    <property type="project" value="TreeGrafter"/>
</dbReference>
<evidence type="ECO:0000256" key="3">
    <source>
        <dbReference type="ARBA" id="ARBA00010231"/>
    </source>
</evidence>
<dbReference type="Proteomes" id="UP000010799">
    <property type="component" value="Chromosome"/>
</dbReference>
<feature type="domain" description="Alpha-D-phosphohexomutase alpha/beta/alpha" evidence="14">
    <location>
        <begin position="294"/>
        <end position="406"/>
    </location>
</feature>
<dbReference type="Pfam" id="PF02880">
    <property type="entry name" value="PGM_PMM_III"/>
    <property type="match status" value="1"/>
</dbReference>
<evidence type="ECO:0000259" key="13">
    <source>
        <dbReference type="Pfam" id="PF02879"/>
    </source>
</evidence>
<protein>
    <recommendedName>
        <fullName evidence="4">phosphoglucomutase (alpha-D-glucose-1,6-bisphosphate-dependent)</fullName>
        <ecNumber evidence="4">5.4.2.2</ecNumber>
    </recommendedName>
</protein>
<evidence type="ECO:0000313" key="16">
    <source>
        <dbReference type="Proteomes" id="UP000010799"/>
    </source>
</evidence>
<organism evidence="15 16">
    <name type="scientific">Liberibacter crescens (strain BT-1)</name>
    <dbReference type="NCBI Taxonomy" id="1215343"/>
    <lineage>
        <taxon>Bacteria</taxon>
        <taxon>Pseudomonadati</taxon>
        <taxon>Pseudomonadota</taxon>
        <taxon>Alphaproteobacteria</taxon>
        <taxon>Hyphomicrobiales</taxon>
        <taxon>Rhizobiaceae</taxon>
        <taxon>Liberibacter</taxon>
    </lineage>
</organism>
<dbReference type="InterPro" id="IPR005846">
    <property type="entry name" value="A-D-PHexomutase_a/b/a-III"/>
</dbReference>
<dbReference type="InterPro" id="IPR016055">
    <property type="entry name" value="A-D-PHexomutase_a/b/a-I/II/III"/>
</dbReference>
<evidence type="ECO:0000256" key="7">
    <source>
        <dbReference type="ARBA" id="ARBA00022723"/>
    </source>
</evidence>
<evidence type="ECO:0000256" key="9">
    <source>
        <dbReference type="ARBA" id="ARBA00023235"/>
    </source>
</evidence>
<dbReference type="AlphaFoldDB" id="L0EWB4"/>
<dbReference type="PROSITE" id="PS00710">
    <property type="entry name" value="PGM_PMM"/>
    <property type="match status" value="1"/>
</dbReference>
<keyword evidence="10" id="KW-0119">Carbohydrate metabolism</keyword>
<dbReference type="FunFam" id="3.30.310.50:FF:000002">
    <property type="entry name" value="Phosphoglucomutase 5"/>
    <property type="match status" value="1"/>
</dbReference>
<accession>L0EWB4</accession>
<reference evidence="15 16" key="1">
    <citation type="journal article" date="2012" name="Stand. Genomic Sci.">
        <title>Complete genome sequence of Liberibacter crescens BT-1.</title>
        <authorList>
            <person name="Leonard M.T."/>
            <person name="Fagen J.R."/>
            <person name="Davis-Richardson A.G."/>
            <person name="Davis M.J."/>
            <person name="Triplett E.W."/>
        </authorList>
    </citation>
    <scope>NUCLEOTIDE SEQUENCE [LARGE SCALE GENOMIC DNA]</scope>
    <source>
        <strain evidence="15 16">BT-1</strain>
    </source>
</reference>
<evidence type="ECO:0000256" key="11">
    <source>
        <dbReference type="RuleBase" id="RU004326"/>
    </source>
</evidence>
<evidence type="ECO:0000256" key="2">
    <source>
        <dbReference type="ARBA" id="ARBA00001946"/>
    </source>
</evidence>
<evidence type="ECO:0000256" key="10">
    <source>
        <dbReference type="ARBA" id="ARBA00023277"/>
    </source>
</evidence>
<dbReference type="eggNOG" id="COG0033">
    <property type="taxonomic scope" value="Bacteria"/>
</dbReference>
<feature type="domain" description="Alpha-D-phosphohexomutase alpha/beta/alpha" evidence="13">
    <location>
        <begin position="183"/>
        <end position="285"/>
    </location>
</feature>
<dbReference type="EMBL" id="CP003789">
    <property type="protein sequence ID" value="AGA64666.1"/>
    <property type="molecule type" value="Genomic_DNA"/>
</dbReference>
<dbReference type="InterPro" id="IPR016066">
    <property type="entry name" value="A-D-PHexomutase_CS"/>
</dbReference>
<dbReference type="InterPro" id="IPR036900">
    <property type="entry name" value="A-D-PHexomutase_C_sf"/>
</dbReference>
<evidence type="ECO:0000259" key="12">
    <source>
        <dbReference type="Pfam" id="PF02878"/>
    </source>
</evidence>
<proteinExistence type="inferred from homology"/>
<evidence type="ECO:0000256" key="4">
    <source>
        <dbReference type="ARBA" id="ARBA00012728"/>
    </source>
</evidence>
<comment type="catalytic activity">
    <reaction evidence="1">
        <text>alpha-D-glucose 1-phosphate = alpha-D-glucose 6-phosphate</text>
        <dbReference type="Rhea" id="RHEA:23536"/>
        <dbReference type="ChEBI" id="CHEBI:58225"/>
        <dbReference type="ChEBI" id="CHEBI:58601"/>
        <dbReference type="EC" id="5.4.2.2"/>
    </reaction>
</comment>
<evidence type="ECO:0000256" key="6">
    <source>
        <dbReference type="ARBA" id="ARBA00022553"/>
    </source>
</evidence>
<dbReference type="SUPFAM" id="SSF55957">
    <property type="entry name" value="Phosphoglucomutase, C-terminal domain"/>
    <property type="match status" value="1"/>
</dbReference>
<dbReference type="InterPro" id="IPR045244">
    <property type="entry name" value="PGM"/>
</dbReference>
<dbReference type="GO" id="GO:0004614">
    <property type="term" value="F:phosphoglucomutase activity"/>
    <property type="evidence" value="ECO:0007669"/>
    <property type="project" value="UniProtKB-EC"/>
</dbReference>
<dbReference type="Pfam" id="PF02879">
    <property type="entry name" value="PGM_PMM_II"/>
    <property type="match status" value="1"/>
</dbReference>
<comment type="cofactor">
    <cofactor evidence="2">
        <name>Mg(2+)</name>
        <dbReference type="ChEBI" id="CHEBI:18420"/>
    </cofactor>
</comment>
<dbReference type="InterPro" id="IPR005844">
    <property type="entry name" value="A-D-PHexomutase_a/b/a-I"/>
</dbReference>
<dbReference type="GO" id="GO:0000287">
    <property type="term" value="F:magnesium ion binding"/>
    <property type="evidence" value="ECO:0007669"/>
    <property type="project" value="InterPro"/>
</dbReference>
<evidence type="ECO:0000256" key="5">
    <source>
        <dbReference type="ARBA" id="ARBA00022526"/>
    </source>
</evidence>
<evidence type="ECO:0000313" key="15">
    <source>
        <dbReference type="EMBL" id="AGA64666.1"/>
    </source>
</evidence>
<dbReference type="Pfam" id="PF24947">
    <property type="entry name" value="PGM1_C_vert_fung"/>
    <property type="match status" value="1"/>
</dbReference>
<gene>
    <name evidence="15" type="ordered locus">B488_06740</name>
</gene>
<comment type="similarity">
    <text evidence="3 11">Belongs to the phosphohexose mutase family.</text>
</comment>
<dbReference type="FunFam" id="3.40.120.10:FF:000006">
    <property type="entry name" value="Phosphoglucomutase PgmA"/>
    <property type="match status" value="1"/>
</dbReference>
<dbReference type="Gene3D" id="3.30.310.50">
    <property type="entry name" value="Alpha-D-phosphohexomutase, C-terminal domain"/>
    <property type="match status" value="1"/>
</dbReference>
<dbReference type="PANTHER" id="PTHR22573">
    <property type="entry name" value="PHOSPHOHEXOMUTASE FAMILY MEMBER"/>
    <property type="match status" value="1"/>
</dbReference>
<feature type="domain" description="Alpha-D-phosphohexomutase alpha/beta/alpha" evidence="12">
    <location>
        <begin position="13"/>
        <end position="151"/>
    </location>
</feature>
<keyword evidence="7 11" id="KW-0479">Metal-binding</keyword>
<dbReference type="NCBIfam" id="NF005737">
    <property type="entry name" value="PRK07564.1-1"/>
    <property type="match status" value="1"/>
</dbReference>
<keyword evidence="8 11" id="KW-0460">Magnesium</keyword>
<dbReference type="STRING" id="1215343.B488_06740"/>
<keyword evidence="16" id="KW-1185">Reference proteome</keyword>
<dbReference type="InterPro" id="IPR005845">
    <property type="entry name" value="A-D-PHexomutase_a/b/a-II"/>
</dbReference>
<dbReference type="Pfam" id="PF02878">
    <property type="entry name" value="PGM_PMM_I"/>
    <property type="match status" value="1"/>
</dbReference>
<evidence type="ECO:0000256" key="1">
    <source>
        <dbReference type="ARBA" id="ARBA00000443"/>
    </source>
</evidence>
<dbReference type="InterPro" id="IPR005841">
    <property type="entry name" value="Alpha-D-phosphohexomutase_SF"/>
</dbReference>
<dbReference type="FunFam" id="3.40.120.10:FF:000004">
    <property type="entry name" value="Phosphoglucomutase 5"/>
    <property type="match status" value="1"/>
</dbReference>
<dbReference type="EC" id="5.4.2.2" evidence="4"/>
<evidence type="ECO:0000256" key="8">
    <source>
        <dbReference type="ARBA" id="ARBA00022842"/>
    </source>
</evidence>
<keyword evidence="5" id="KW-0313">Glucose metabolism</keyword>
<keyword evidence="9 15" id="KW-0413">Isomerase</keyword>
<dbReference type="SUPFAM" id="SSF53738">
    <property type="entry name" value="Phosphoglucomutase, first 3 domains"/>
    <property type="match status" value="3"/>
</dbReference>
<keyword evidence="6" id="KW-0597">Phosphoprotein</keyword>
<evidence type="ECO:0000259" key="14">
    <source>
        <dbReference type="Pfam" id="PF02880"/>
    </source>
</evidence>
<dbReference type="FunFam" id="3.40.120.10:FF:000005">
    <property type="entry name" value="Phosphoglucomutase 5"/>
    <property type="match status" value="1"/>
</dbReference>
<name>L0EWB4_LIBCB</name>
<dbReference type="KEGG" id="lcc:B488_06740"/>
<dbReference type="GO" id="GO:0006006">
    <property type="term" value="P:glucose metabolic process"/>
    <property type="evidence" value="ECO:0007669"/>
    <property type="project" value="UniProtKB-KW"/>
</dbReference>
<sequence length="542" mass="60106">MIRKIPTKPYQDQKAGTSGLRKKVPVFQQEHYVENFIQSIFNVIKNCSDEVLVIGGDGRFYNRVVIQKIIKMAAANKFGKVLVGKGGLLSTPAASHIIRKYKAAGGIILSASHNPGGPLEDFGIKYNVSNGGPASEKITDDIFEISKKLLFYEILEADDIDIDHICTQEISGMIVSIIDPIEDYTALMEQLFDFTEISNLISFGFHLQIDCMNAVTGPYAKEIIETKLGAPLGSVHNFVPLEDFGGRHPDPNLIHAKALYDDMMHENGPDFGAACDGDGDRNMILGKGMFVTPSDSLAIIAANAALIPGYSSGLKGVARSMPTSTAVDLVAEKMGFDIFEAPTGWKFFNNLLDNDKVTICGEESFGTGSNHLREKDGLWAILFWLNILAVRGESVAEIVRKHWATYGRHYYSRHDYEEVNISSANQLMENLRNKLHTLKGSTFYEMTIAKADDFQYHDPIDQTISNQQGIRIIFEGHSRIVYRLSGTGTDGATLRIYIEHYEIDPGKHSQETQKALSKLINIANEIASVEQYIKRSNPTIIT</sequence>
<dbReference type="PANTHER" id="PTHR22573:SF2">
    <property type="entry name" value="PHOSPHOGLUCOMUTASE"/>
    <property type="match status" value="1"/>
</dbReference>
<dbReference type="HOGENOM" id="CLU_132188_0_0_5"/>
<dbReference type="Gene3D" id="3.40.120.10">
    <property type="entry name" value="Alpha-D-Glucose-1,6-Bisphosphate, subunit A, domain 3"/>
    <property type="match status" value="3"/>
</dbReference>
<dbReference type="PRINTS" id="PR00509">
    <property type="entry name" value="PGMPMM"/>
</dbReference>